<dbReference type="Gene3D" id="3.10.180.10">
    <property type="entry name" value="2,3-Dihydroxybiphenyl 1,2-Dioxygenase, domain 1"/>
    <property type="match status" value="1"/>
</dbReference>
<evidence type="ECO:0000259" key="1">
    <source>
        <dbReference type="PROSITE" id="PS51819"/>
    </source>
</evidence>
<dbReference type="SUPFAM" id="SSF54593">
    <property type="entry name" value="Glyoxalase/Bleomycin resistance protein/Dihydroxybiphenyl dioxygenase"/>
    <property type="match status" value="1"/>
</dbReference>
<reference evidence="2" key="1">
    <citation type="submission" date="2018-05" db="EMBL/GenBank/DDBJ databases">
        <authorList>
            <person name="Lanie J.A."/>
            <person name="Ng W.-L."/>
            <person name="Kazmierczak K.M."/>
            <person name="Andrzejewski T.M."/>
            <person name="Davidsen T.M."/>
            <person name="Wayne K.J."/>
            <person name="Tettelin H."/>
            <person name="Glass J.I."/>
            <person name="Rusch D."/>
            <person name="Podicherti R."/>
            <person name="Tsui H.-C.T."/>
            <person name="Winkler M.E."/>
        </authorList>
    </citation>
    <scope>NUCLEOTIDE SEQUENCE</scope>
</reference>
<dbReference type="AlphaFoldDB" id="A0A381UJY3"/>
<feature type="domain" description="VOC" evidence="1">
    <location>
        <begin position="1"/>
        <end position="122"/>
    </location>
</feature>
<dbReference type="CDD" id="cd08357">
    <property type="entry name" value="VOC_like"/>
    <property type="match status" value="1"/>
</dbReference>
<dbReference type="Pfam" id="PF00903">
    <property type="entry name" value="Glyoxalase"/>
    <property type="match status" value="1"/>
</dbReference>
<dbReference type="EMBL" id="UINC01006589">
    <property type="protein sequence ID" value="SVA28459.1"/>
    <property type="molecule type" value="Genomic_DNA"/>
</dbReference>
<protein>
    <recommendedName>
        <fullName evidence="1">VOC domain-containing protein</fullName>
    </recommendedName>
</protein>
<evidence type="ECO:0000313" key="2">
    <source>
        <dbReference type="EMBL" id="SVA28459.1"/>
    </source>
</evidence>
<dbReference type="InterPro" id="IPR029068">
    <property type="entry name" value="Glyas_Bleomycin-R_OHBP_Dase"/>
</dbReference>
<dbReference type="PANTHER" id="PTHR39434:SF1">
    <property type="entry name" value="VOC DOMAIN-CONTAINING PROTEIN"/>
    <property type="match status" value="1"/>
</dbReference>
<dbReference type="PANTHER" id="PTHR39434">
    <property type="match status" value="1"/>
</dbReference>
<dbReference type="PROSITE" id="PS51819">
    <property type="entry name" value="VOC"/>
    <property type="match status" value="1"/>
</dbReference>
<organism evidence="2">
    <name type="scientific">marine metagenome</name>
    <dbReference type="NCBI Taxonomy" id="408172"/>
    <lineage>
        <taxon>unclassified sequences</taxon>
        <taxon>metagenomes</taxon>
        <taxon>ecological metagenomes</taxon>
    </lineage>
</organism>
<name>A0A381UJY3_9ZZZZ</name>
<sequence length="132" mass="14956">MAIPVNDLGKAKDFYHGLLGAEIGRSDSTWIDFNFFGHQLVCHLSDAVNTQIKNPVDQHDVPVPHFGVVLDWDVFFKLTKELEFKGVEFIIEPTIRFKGQIGEQATAFLKDPSGNAIEFKSFKDLKSLFRND</sequence>
<dbReference type="InterPro" id="IPR004360">
    <property type="entry name" value="Glyas_Fos-R_dOase_dom"/>
</dbReference>
<accession>A0A381UJY3</accession>
<gene>
    <name evidence="2" type="ORF">METZ01_LOCUS81313</name>
</gene>
<dbReference type="InterPro" id="IPR037523">
    <property type="entry name" value="VOC_core"/>
</dbReference>
<proteinExistence type="predicted"/>